<dbReference type="PANTHER" id="PTHR19211">
    <property type="entry name" value="ATP-BINDING TRANSPORT PROTEIN-RELATED"/>
    <property type="match status" value="1"/>
</dbReference>
<evidence type="ECO:0000259" key="4">
    <source>
        <dbReference type="PROSITE" id="PS50893"/>
    </source>
</evidence>
<dbReference type="InterPro" id="IPR050611">
    <property type="entry name" value="ABCF"/>
</dbReference>
<evidence type="ECO:0000313" key="6">
    <source>
        <dbReference type="Proteomes" id="UP000585272"/>
    </source>
</evidence>
<feature type="domain" description="ABC transporter" evidence="4">
    <location>
        <begin position="340"/>
        <end position="537"/>
    </location>
</feature>
<keyword evidence="1" id="KW-0677">Repeat</keyword>
<protein>
    <submittedName>
        <fullName evidence="5">ATPase subunit of ABC transporter with duplicated ATPase domains</fullName>
    </submittedName>
</protein>
<feature type="domain" description="ABC transporter" evidence="4">
    <location>
        <begin position="6"/>
        <end position="259"/>
    </location>
</feature>
<dbReference type="GO" id="GO:0016887">
    <property type="term" value="F:ATP hydrolysis activity"/>
    <property type="evidence" value="ECO:0007669"/>
    <property type="project" value="InterPro"/>
</dbReference>
<proteinExistence type="predicted"/>
<dbReference type="EMBL" id="JACHNU010000001">
    <property type="protein sequence ID" value="MBB4661260.1"/>
    <property type="molecule type" value="Genomic_DNA"/>
</dbReference>
<dbReference type="FunFam" id="3.40.50.300:FF:000011">
    <property type="entry name" value="Putative ABC transporter ATP-binding component"/>
    <property type="match status" value="1"/>
</dbReference>
<dbReference type="AlphaFoldDB" id="A0A840IBE6"/>
<sequence>MSSALLDARRIVRRHGERTVLDGVDLRVDAGSRIALVGPNGAGKSTLLRIAAGLETPDGGAVARHGTIGYLPQLAADDGAAGEATVRQTILERIGVAAATRALDRETARLDAGELDAIDAHADALVRWVTLGGADAEARLHAAAAELGLDDGLLDRPLRTLSGGQAARAGLAALRTARFDVVLLDEPTNHLDADGLERLRALLAERAGGVVLVSHDRALLADAAREVIALDPHDGSATAYAGGWESYERERDAARERAFAEHEEALARRAQLTAAATETRRRANAMAGRFARRPNDGDKHAKEWVKSRADGVRHRASVVARRAERIEVPDKPWEERPLRLRLTAAERRGGAVVALEGAVVGRGAFALGPLDLELRHGERLLLRGPNGSGKSTLLAALAGELELTAGRRRLAPTAVVAQLGQARDLLAADPRPLVAAVREQTGLGEADARTALASFGLEADAATRPAATLSPGERTRAELALLGHRRATCLLLDEPTNHLDVASLETLEAALAEWPGALVVATHDLRLREGLRLERELAL</sequence>
<dbReference type="InterPro" id="IPR003593">
    <property type="entry name" value="AAA+_ATPase"/>
</dbReference>
<dbReference type="GO" id="GO:0005524">
    <property type="term" value="F:ATP binding"/>
    <property type="evidence" value="ECO:0007669"/>
    <property type="project" value="UniProtKB-KW"/>
</dbReference>
<dbReference type="Pfam" id="PF00005">
    <property type="entry name" value="ABC_tran"/>
    <property type="match status" value="2"/>
</dbReference>
<accession>A0A840IBE6</accession>
<keyword evidence="6" id="KW-1185">Reference proteome</keyword>
<dbReference type="SMART" id="SM00382">
    <property type="entry name" value="AAA"/>
    <property type="match status" value="2"/>
</dbReference>
<evidence type="ECO:0000256" key="2">
    <source>
        <dbReference type="ARBA" id="ARBA00022741"/>
    </source>
</evidence>
<dbReference type="SUPFAM" id="SSF52540">
    <property type="entry name" value="P-loop containing nucleoside triphosphate hydrolases"/>
    <property type="match status" value="2"/>
</dbReference>
<dbReference type="InterPro" id="IPR003439">
    <property type="entry name" value="ABC_transporter-like_ATP-bd"/>
</dbReference>
<dbReference type="Gene3D" id="3.40.50.300">
    <property type="entry name" value="P-loop containing nucleotide triphosphate hydrolases"/>
    <property type="match status" value="2"/>
</dbReference>
<dbReference type="PANTHER" id="PTHR19211:SF123">
    <property type="entry name" value="ABC TRANSPORTER"/>
    <property type="match status" value="1"/>
</dbReference>
<dbReference type="InterPro" id="IPR027417">
    <property type="entry name" value="P-loop_NTPase"/>
</dbReference>
<evidence type="ECO:0000256" key="3">
    <source>
        <dbReference type="ARBA" id="ARBA00022840"/>
    </source>
</evidence>
<dbReference type="RefSeq" id="WP_183339283.1">
    <property type="nucleotide sequence ID" value="NZ_JACHNU010000001.1"/>
</dbReference>
<comment type="caution">
    <text evidence="5">The sequence shown here is derived from an EMBL/GenBank/DDBJ whole genome shotgun (WGS) entry which is preliminary data.</text>
</comment>
<reference evidence="5 6" key="1">
    <citation type="submission" date="2020-08" db="EMBL/GenBank/DDBJ databases">
        <title>Genomic Encyclopedia of Archaeal and Bacterial Type Strains, Phase II (KMG-II): from individual species to whole genera.</title>
        <authorList>
            <person name="Goeker M."/>
        </authorList>
    </citation>
    <scope>NUCLEOTIDE SEQUENCE [LARGE SCALE GENOMIC DNA]</scope>
    <source>
        <strain evidence="5 6">DSM 23288</strain>
    </source>
</reference>
<dbReference type="PROSITE" id="PS50893">
    <property type="entry name" value="ABC_TRANSPORTER_2"/>
    <property type="match status" value="2"/>
</dbReference>
<keyword evidence="3" id="KW-0067">ATP-binding</keyword>
<evidence type="ECO:0000256" key="1">
    <source>
        <dbReference type="ARBA" id="ARBA00022737"/>
    </source>
</evidence>
<keyword evidence="2" id="KW-0547">Nucleotide-binding</keyword>
<organism evidence="5 6">
    <name type="scientific">Conexibacter arvalis</name>
    <dbReference type="NCBI Taxonomy" id="912552"/>
    <lineage>
        <taxon>Bacteria</taxon>
        <taxon>Bacillati</taxon>
        <taxon>Actinomycetota</taxon>
        <taxon>Thermoleophilia</taxon>
        <taxon>Solirubrobacterales</taxon>
        <taxon>Conexibacteraceae</taxon>
        <taxon>Conexibacter</taxon>
    </lineage>
</organism>
<gene>
    <name evidence="5" type="ORF">BDZ31_000833</name>
</gene>
<dbReference type="Proteomes" id="UP000585272">
    <property type="component" value="Unassembled WGS sequence"/>
</dbReference>
<name>A0A840IBE6_9ACTN</name>
<evidence type="ECO:0000313" key="5">
    <source>
        <dbReference type="EMBL" id="MBB4661260.1"/>
    </source>
</evidence>